<dbReference type="InterPro" id="IPR015391">
    <property type="entry name" value="SurA_N"/>
</dbReference>
<dbReference type="PROSITE" id="PS01096">
    <property type="entry name" value="PPIC_PPIASE_1"/>
    <property type="match status" value="1"/>
</dbReference>
<evidence type="ECO:0000256" key="5">
    <source>
        <dbReference type="ARBA" id="ARBA00023235"/>
    </source>
</evidence>
<feature type="chain" id="PRO_5007774688" evidence="7">
    <location>
        <begin position="24"/>
        <end position="326"/>
    </location>
</feature>
<dbReference type="PROSITE" id="PS50198">
    <property type="entry name" value="PPIC_PPIASE_2"/>
    <property type="match status" value="1"/>
</dbReference>
<keyword evidence="10" id="KW-1185">Reference proteome</keyword>
<feature type="domain" description="PpiC" evidence="8">
    <location>
        <begin position="168"/>
        <end position="269"/>
    </location>
</feature>
<dbReference type="InterPro" id="IPR050280">
    <property type="entry name" value="OMP_Chaperone_SurA"/>
</dbReference>
<dbReference type="Pfam" id="PF09312">
    <property type="entry name" value="SurA_N"/>
    <property type="match status" value="1"/>
</dbReference>
<dbReference type="SUPFAM" id="SSF54534">
    <property type="entry name" value="FKBP-like"/>
    <property type="match status" value="1"/>
</dbReference>
<evidence type="ECO:0000256" key="4">
    <source>
        <dbReference type="ARBA" id="ARBA00023186"/>
    </source>
</evidence>
<protein>
    <submittedName>
        <fullName evidence="9">Survival protein SurA (Peptidyl-prolyl cis-trans isomerase SurA)</fullName>
    </submittedName>
</protein>
<accession>A0A0K1PHB2</accession>
<dbReference type="GO" id="GO:0003755">
    <property type="term" value="F:peptidyl-prolyl cis-trans isomerase activity"/>
    <property type="evidence" value="ECO:0007669"/>
    <property type="project" value="UniProtKB-KW"/>
</dbReference>
<keyword evidence="4" id="KW-0143">Chaperone</keyword>
<evidence type="ECO:0000313" key="10">
    <source>
        <dbReference type="Proteomes" id="UP000055590"/>
    </source>
</evidence>
<feature type="signal peptide" evidence="7">
    <location>
        <begin position="1"/>
        <end position="23"/>
    </location>
</feature>
<dbReference type="InterPro" id="IPR023058">
    <property type="entry name" value="PPIase_PpiC_CS"/>
</dbReference>
<dbReference type="PANTHER" id="PTHR47637:SF1">
    <property type="entry name" value="CHAPERONE SURA"/>
    <property type="match status" value="1"/>
</dbReference>
<dbReference type="Gene3D" id="3.10.50.40">
    <property type="match status" value="1"/>
</dbReference>
<dbReference type="Pfam" id="PF00639">
    <property type="entry name" value="Rotamase"/>
    <property type="match status" value="1"/>
</dbReference>
<dbReference type="InterPro" id="IPR000297">
    <property type="entry name" value="PPIase_PpiC"/>
</dbReference>
<organism evidence="9 10">
    <name type="scientific">Vulgatibacter incomptus</name>
    <dbReference type="NCBI Taxonomy" id="1391653"/>
    <lineage>
        <taxon>Bacteria</taxon>
        <taxon>Pseudomonadati</taxon>
        <taxon>Myxococcota</taxon>
        <taxon>Myxococcia</taxon>
        <taxon>Myxococcales</taxon>
        <taxon>Cystobacterineae</taxon>
        <taxon>Vulgatibacteraceae</taxon>
        <taxon>Vulgatibacter</taxon>
    </lineage>
</organism>
<name>A0A0K1PHB2_9BACT</name>
<evidence type="ECO:0000313" key="9">
    <source>
        <dbReference type="EMBL" id="AKU92928.1"/>
    </source>
</evidence>
<dbReference type="AlphaFoldDB" id="A0A0K1PHB2"/>
<evidence type="ECO:0000256" key="1">
    <source>
        <dbReference type="ARBA" id="ARBA00022729"/>
    </source>
</evidence>
<keyword evidence="3 6" id="KW-0697">Rotamase</keyword>
<dbReference type="OrthoDB" id="14196at2"/>
<keyword evidence="1 7" id="KW-0732">Signal</keyword>
<evidence type="ECO:0000256" key="3">
    <source>
        <dbReference type="ARBA" id="ARBA00023110"/>
    </source>
</evidence>
<dbReference type="Proteomes" id="UP000055590">
    <property type="component" value="Chromosome"/>
</dbReference>
<dbReference type="PANTHER" id="PTHR47637">
    <property type="entry name" value="CHAPERONE SURA"/>
    <property type="match status" value="1"/>
</dbReference>
<dbReference type="SUPFAM" id="SSF109998">
    <property type="entry name" value="Triger factor/SurA peptide-binding domain-like"/>
    <property type="match status" value="1"/>
</dbReference>
<dbReference type="InterPro" id="IPR027304">
    <property type="entry name" value="Trigger_fact/SurA_dom_sf"/>
</dbReference>
<gene>
    <name evidence="9" type="ORF">AKJ08_3315</name>
</gene>
<dbReference type="EMBL" id="CP012332">
    <property type="protein sequence ID" value="AKU92928.1"/>
    <property type="molecule type" value="Genomic_DNA"/>
</dbReference>
<evidence type="ECO:0000256" key="6">
    <source>
        <dbReference type="PROSITE-ProRule" id="PRU00278"/>
    </source>
</evidence>
<dbReference type="Gene3D" id="1.10.4030.10">
    <property type="entry name" value="Porin chaperone SurA, peptide-binding domain"/>
    <property type="match status" value="1"/>
</dbReference>
<evidence type="ECO:0000256" key="7">
    <source>
        <dbReference type="SAM" id="SignalP"/>
    </source>
</evidence>
<evidence type="ECO:0000256" key="2">
    <source>
        <dbReference type="ARBA" id="ARBA00022764"/>
    </source>
</evidence>
<dbReference type="KEGG" id="vin:AKJ08_3315"/>
<evidence type="ECO:0000259" key="8">
    <source>
        <dbReference type="PROSITE" id="PS50198"/>
    </source>
</evidence>
<dbReference type="InterPro" id="IPR046357">
    <property type="entry name" value="PPIase_dom_sf"/>
</dbReference>
<reference evidence="9 10" key="1">
    <citation type="submission" date="2015-08" db="EMBL/GenBank/DDBJ databases">
        <authorList>
            <person name="Babu N.S."/>
            <person name="Beckwith C.J."/>
            <person name="Beseler K.G."/>
            <person name="Brison A."/>
            <person name="Carone J.V."/>
            <person name="Caskin T.P."/>
            <person name="Diamond M."/>
            <person name="Durham M.E."/>
            <person name="Foxe J.M."/>
            <person name="Go M."/>
            <person name="Henderson B.A."/>
            <person name="Jones I.B."/>
            <person name="McGettigan J.A."/>
            <person name="Micheletti S.J."/>
            <person name="Nasrallah M.E."/>
            <person name="Ortiz D."/>
            <person name="Piller C.R."/>
            <person name="Privatt S.R."/>
            <person name="Schneider S.L."/>
            <person name="Sharp S."/>
            <person name="Smith T.C."/>
            <person name="Stanton J.D."/>
            <person name="Ullery H.E."/>
            <person name="Wilson R.J."/>
            <person name="Serrano M.G."/>
            <person name="Buck G."/>
            <person name="Lee V."/>
            <person name="Wang Y."/>
            <person name="Carvalho R."/>
            <person name="Voegtly L."/>
            <person name="Shi R."/>
            <person name="Duckworth R."/>
            <person name="Johnson A."/>
            <person name="Loviza R."/>
            <person name="Walstead R."/>
            <person name="Shah Z."/>
            <person name="Kiflezghi M."/>
            <person name="Wade K."/>
            <person name="Ball S.L."/>
            <person name="Bradley K.W."/>
            <person name="Asai D.J."/>
            <person name="Bowman C.A."/>
            <person name="Russell D.A."/>
            <person name="Pope W.H."/>
            <person name="Jacobs-Sera D."/>
            <person name="Hendrix R.W."/>
            <person name="Hatfull G.F."/>
        </authorList>
    </citation>
    <scope>NUCLEOTIDE SEQUENCE [LARGE SCALE GENOMIC DNA]</scope>
    <source>
        <strain evidence="9 10">DSM 27710</strain>
    </source>
</reference>
<keyword evidence="5 6" id="KW-0413">Isomerase</keyword>
<proteinExistence type="predicted"/>
<dbReference type="STRING" id="1391653.AKJ08_3315"/>
<keyword evidence="2" id="KW-0574">Periplasm</keyword>
<sequence>MKKMPLDLLSLLALLSVGQPAGAIPVDRVAAVVDDQVITLSEVEERAASLRSRAPYAPGPVLMREAMDDLVADKLIEKELKVYAIDIAPAELQSAIDDVVRQNGMPSEADLQTAVERSGMSWTEYKEALRKQLAQMKLINLKVRSQVKVSDDEVKRRYSELTAADRGEKELHASHILVMVAPDAAAEAVDAARERAAVIATQARKGADFASLAKESSEGPSKQSGGDLGWFRRGEMVAELEKAAFALQPGQISDPVRTRFGWHVIKLEEARDVAPKPLAEMSDQIRSDLYREEMDRQTHRFVEGLKKDALIDYPIPELAPGQAAKK</sequence>